<dbReference type="OrthoDB" id="9805856at2"/>
<dbReference type="InterPro" id="IPR010982">
    <property type="entry name" value="Lambda_DNA-bd_dom_sf"/>
</dbReference>
<evidence type="ECO:0000259" key="3">
    <source>
        <dbReference type="PROSITE" id="PS50943"/>
    </source>
</evidence>
<evidence type="ECO:0000313" key="4">
    <source>
        <dbReference type="EMBL" id="OEG16839.1"/>
    </source>
</evidence>
<keyword evidence="2" id="KW-1133">Transmembrane helix</keyword>
<dbReference type="InterPro" id="IPR001387">
    <property type="entry name" value="Cro/C1-type_HTH"/>
</dbReference>
<evidence type="ECO:0000256" key="1">
    <source>
        <dbReference type="ARBA" id="ARBA00023125"/>
    </source>
</evidence>
<reference evidence="5" key="1">
    <citation type="submission" date="2016-09" db="EMBL/GenBank/DDBJ databases">
        <authorList>
            <person name="Gulvik C.A."/>
        </authorList>
    </citation>
    <scope>NUCLEOTIDE SEQUENCE [LARGE SCALE GENOMIC DNA]</scope>
    <source>
        <strain evidence="5">LMG 8895</strain>
    </source>
</reference>
<dbReference type="PANTHER" id="PTHR46558">
    <property type="entry name" value="TRACRIPTIONAL REGULATORY PROTEIN-RELATED-RELATED"/>
    <property type="match status" value="1"/>
</dbReference>
<keyword evidence="1" id="KW-0238">DNA-binding</keyword>
<accession>A0A1E5GVX7</accession>
<protein>
    <submittedName>
        <fullName evidence="4">XRE family transcriptional regulator</fullName>
    </submittedName>
</protein>
<dbReference type="RefSeq" id="WP_069663236.1">
    <property type="nucleotide sequence ID" value="NZ_JBHUJJ010000001.1"/>
</dbReference>
<evidence type="ECO:0000313" key="5">
    <source>
        <dbReference type="Proteomes" id="UP000095094"/>
    </source>
</evidence>
<dbReference type="Gene3D" id="1.10.260.40">
    <property type="entry name" value="lambda repressor-like DNA-binding domains"/>
    <property type="match status" value="1"/>
</dbReference>
<keyword evidence="2" id="KW-0472">Membrane</keyword>
<gene>
    <name evidence="4" type="ORF">BCR25_04375</name>
</gene>
<keyword evidence="5" id="KW-1185">Reference proteome</keyword>
<feature type="domain" description="HTH cro/C1-type" evidence="3">
    <location>
        <begin position="7"/>
        <end position="61"/>
    </location>
</feature>
<dbReference type="AlphaFoldDB" id="A0A1E5GVX7"/>
<dbReference type="Proteomes" id="UP000095094">
    <property type="component" value="Unassembled WGS sequence"/>
</dbReference>
<sequence>MELKTQLKKYRTRNEWTQKDLAEKVNVSDKTISSWETGRTYPDIAMLIQLSELFDLTLDEFMKGDAKMIKKMDVDLKLKKVYKYGLIILLVLLVSGGIFLNVYQYKNQWVDRFNPFIEMKIGYATLPTAVTYNGGKEYDESSEAPQYPDPYKDIWVLDDPFGESHKLTFSGGQAPEGKNYALVQHKGSYVRRMSFVSWESIPGMYRDIMNQEYVKIP</sequence>
<dbReference type="PANTHER" id="PTHR46558:SF15">
    <property type="entry name" value="HELIX-TURN-HELIX DOMAIN PROTEIN"/>
    <property type="match status" value="1"/>
</dbReference>
<dbReference type="GO" id="GO:0003677">
    <property type="term" value="F:DNA binding"/>
    <property type="evidence" value="ECO:0007669"/>
    <property type="project" value="UniProtKB-KW"/>
</dbReference>
<dbReference type="Pfam" id="PF01381">
    <property type="entry name" value="HTH_3"/>
    <property type="match status" value="1"/>
</dbReference>
<comment type="caution">
    <text evidence="4">The sequence shown here is derived from an EMBL/GenBank/DDBJ whole genome shotgun (WGS) entry which is preliminary data.</text>
</comment>
<dbReference type="PROSITE" id="PS50943">
    <property type="entry name" value="HTH_CROC1"/>
    <property type="match status" value="1"/>
</dbReference>
<name>A0A1E5GVX7_9ENTE</name>
<feature type="transmembrane region" description="Helical" evidence="2">
    <location>
        <begin position="81"/>
        <end position="103"/>
    </location>
</feature>
<dbReference type="CDD" id="cd00093">
    <property type="entry name" value="HTH_XRE"/>
    <property type="match status" value="1"/>
</dbReference>
<evidence type="ECO:0000256" key="2">
    <source>
        <dbReference type="SAM" id="Phobius"/>
    </source>
</evidence>
<dbReference type="SMART" id="SM00530">
    <property type="entry name" value="HTH_XRE"/>
    <property type="match status" value="1"/>
</dbReference>
<proteinExistence type="predicted"/>
<organism evidence="4 5">
    <name type="scientific">Enterococcus termitis</name>
    <dbReference type="NCBI Taxonomy" id="332950"/>
    <lineage>
        <taxon>Bacteria</taxon>
        <taxon>Bacillati</taxon>
        <taxon>Bacillota</taxon>
        <taxon>Bacilli</taxon>
        <taxon>Lactobacillales</taxon>
        <taxon>Enterococcaceae</taxon>
        <taxon>Enterococcus</taxon>
    </lineage>
</organism>
<dbReference type="EMBL" id="MIJY01000012">
    <property type="protein sequence ID" value="OEG16839.1"/>
    <property type="molecule type" value="Genomic_DNA"/>
</dbReference>
<dbReference type="SUPFAM" id="SSF47413">
    <property type="entry name" value="lambda repressor-like DNA-binding domains"/>
    <property type="match status" value="1"/>
</dbReference>
<keyword evidence="2" id="KW-0812">Transmembrane</keyword>